<evidence type="ECO:0000313" key="9">
    <source>
        <dbReference type="Proteomes" id="UP000035199"/>
    </source>
</evidence>
<dbReference type="GO" id="GO:0005886">
    <property type="term" value="C:plasma membrane"/>
    <property type="evidence" value="ECO:0007669"/>
    <property type="project" value="UniProtKB-SubCell"/>
</dbReference>
<keyword evidence="2" id="KW-1003">Cell membrane</keyword>
<keyword evidence="5 6" id="KW-0472">Membrane</keyword>
<dbReference type="OrthoDB" id="9766372at2"/>
<evidence type="ECO:0000256" key="6">
    <source>
        <dbReference type="SAM" id="Phobius"/>
    </source>
</evidence>
<feature type="transmembrane region" description="Helical" evidence="6">
    <location>
        <begin position="637"/>
        <end position="665"/>
    </location>
</feature>
<feature type="transmembrane region" description="Helical" evidence="6">
    <location>
        <begin position="251"/>
        <end position="276"/>
    </location>
</feature>
<dbReference type="Pfam" id="PF02687">
    <property type="entry name" value="FtsX"/>
    <property type="match status" value="2"/>
</dbReference>
<feature type="domain" description="ABC3 transporter permease C-terminal" evidence="7">
    <location>
        <begin position="646"/>
        <end position="759"/>
    </location>
</feature>
<sequence>MWRQILIGDFRRSIPLSITLTLLIAVAATLVISGTAMTSQTFGAVSAMWNKAQPPDLMQMHAGPLDEQGIYDWAQSQSGIDDVQIIRTLPIPPDGLWLAGTSQSDSVLEPALVTPSEKFDFLLTETGQRVQPEPGEVILPVHYSAVGTADLGDEMLVAIAGEEKRLRVAGFARDMQMNPSMVTSKRLVVHPEDFEYFANKGLESEYLIEFMVADDASISTIQDAYTQAQLPAQGVAIDAAVLKLMNALTTLITAVLALCIALLLVCIAVLALRFAFITSIVNDIQHIGTLKAIGAPGRAIKRMYIMKYLVLSVIGTLIGAVAAVGLTRLAMKPVLLYLGKPSQSFTTVAPPIVAAFVVPLIVAAFCWLLLRRLDHVSPTEVLAGSGTERRTWRRQFRLGNSRMLPANIWLGLTAATEKSHALLVAVIAVATFLLVFPVSLLATFNNANFSTYLGIGKSDIRIDVRAGSGVDFSELSAEIQTDEDIAESVSLVTNRLQVLGSEGWENIVVERGDHSVFPLNYTSGVAPTTETEIAVSVNQAQELEAVVGQEIQITDGTDKRNVRVSGIYQDITNGGRTAKATFATDAPTLWQVMYVTVKPGVDIAAKTQALSEEFPFATITDVADYTRQTLGATTGQISIIVALSAGAALGLVFLMTVLFLILVFAQERGQISTLYMIGASRRTIIGQYLARFFTVGIIGIGIGVIVAAFGGTALLSSALGLVGAPGVQLLPNPVISYILLPALVLGVMVVATLIAAKKITPA</sequence>
<feature type="transmembrane region" description="Helical" evidence="6">
    <location>
        <begin position="308"/>
        <end position="331"/>
    </location>
</feature>
<keyword evidence="9" id="KW-1185">Reference proteome</keyword>
<evidence type="ECO:0000256" key="4">
    <source>
        <dbReference type="ARBA" id="ARBA00022989"/>
    </source>
</evidence>
<proteinExistence type="predicted"/>
<dbReference type="STRING" id="571915.CMUST_14675"/>
<feature type="domain" description="ABC3 transporter permease C-terminal" evidence="7">
    <location>
        <begin position="259"/>
        <end position="370"/>
    </location>
</feature>
<evidence type="ECO:0000313" key="8">
    <source>
        <dbReference type="EMBL" id="AKK07228.1"/>
    </source>
</evidence>
<dbReference type="EMBL" id="CP011542">
    <property type="protein sequence ID" value="AKK07228.1"/>
    <property type="molecule type" value="Genomic_DNA"/>
</dbReference>
<dbReference type="AlphaFoldDB" id="A0A0G3H5X0"/>
<gene>
    <name evidence="8" type="ORF">CMUST_14675</name>
</gene>
<evidence type="ECO:0000256" key="5">
    <source>
        <dbReference type="ARBA" id="ARBA00023136"/>
    </source>
</evidence>
<dbReference type="InterPro" id="IPR038766">
    <property type="entry name" value="Membrane_comp_ABC_pdt"/>
</dbReference>
<dbReference type="PATRIC" id="fig|571915.4.peg.3154"/>
<name>A0A0G3H5X0_9CORY</name>
<reference evidence="9" key="2">
    <citation type="submission" date="2015-05" db="EMBL/GenBank/DDBJ databases">
        <title>Complete genome sequence of Corynebacterium mustelae DSM 45274, isolated from various tissues of a male ferret with lethal sepsis.</title>
        <authorList>
            <person name="Ruckert C."/>
            <person name="Albersmeier A."/>
            <person name="Winkler A."/>
            <person name="Tauch A."/>
        </authorList>
    </citation>
    <scope>NUCLEOTIDE SEQUENCE [LARGE SCALE GENOMIC DNA]</scope>
    <source>
        <strain evidence="9">DSM 45274</strain>
    </source>
</reference>
<reference evidence="8 9" key="1">
    <citation type="journal article" date="2015" name="Genome Announc.">
        <title>Complete Genome Sequence of the Type Strain Corynebacterium mustelae DSM 45274, Isolated from Various Tissues of a Male Ferret with Lethal Sepsis.</title>
        <authorList>
            <person name="Ruckert C."/>
            <person name="Eimer J."/>
            <person name="Winkler A."/>
            <person name="Tauch A."/>
        </authorList>
    </citation>
    <scope>NUCLEOTIDE SEQUENCE [LARGE SCALE GENOMIC DNA]</scope>
    <source>
        <strain evidence="8 9">DSM 45274</strain>
    </source>
</reference>
<accession>A0A0G3H5X0</accession>
<dbReference type="RefSeq" id="WP_047263099.1">
    <property type="nucleotide sequence ID" value="NZ_CP011542.1"/>
</dbReference>
<feature type="transmembrane region" description="Helical" evidence="6">
    <location>
        <begin position="351"/>
        <end position="370"/>
    </location>
</feature>
<dbReference type="PANTHER" id="PTHR30287">
    <property type="entry name" value="MEMBRANE COMPONENT OF PREDICTED ABC SUPERFAMILY METABOLITE UPTAKE TRANSPORTER"/>
    <property type="match status" value="1"/>
</dbReference>
<protein>
    <submittedName>
        <fullName evidence="8">FtsX-like permease family</fullName>
    </submittedName>
</protein>
<evidence type="ECO:0000259" key="7">
    <source>
        <dbReference type="Pfam" id="PF02687"/>
    </source>
</evidence>
<dbReference type="KEGG" id="cmv:CMUST_14675"/>
<dbReference type="InterPro" id="IPR003838">
    <property type="entry name" value="ABC3_permease_C"/>
</dbReference>
<evidence type="ECO:0000256" key="1">
    <source>
        <dbReference type="ARBA" id="ARBA00004651"/>
    </source>
</evidence>
<organism evidence="8 9">
    <name type="scientific">Corynebacterium mustelae</name>
    <dbReference type="NCBI Taxonomy" id="571915"/>
    <lineage>
        <taxon>Bacteria</taxon>
        <taxon>Bacillati</taxon>
        <taxon>Actinomycetota</taxon>
        <taxon>Actinomycetes</taxon>
        <taxon>Mycobacteriales</taxon>
        <taxon>Corynebacteriaceae</taxon>
        <taxon>Corynebacterium</taxon>
    </lineage>
</organism>
<feature type="transmembrane region" description="Helical" evidence="6">
    <location>
        <begin position="421"/>
        <end position="442"/>
    </location>
</feature>
<keyword evidence="4 6" id="KW-1133">Transmembrane helix</keyword>
<dbReference type="PANTHER" id="PTHR30287:SF2">
    <property type="entry name" value="BLL1001 PROTEIN"/>
    <property type="match status" value="1"/>
</dbReference>
<feature type="transmembrane region" description="Helical" evidence="6">
    <location>
        <begin position="734"/>
        <end position="756"/>
    </location>
</feature>
<evidence type="ECO:0000256" key="3">
    <source>
        <dbReference type="ARBA" id="ARBA00022692"/>
    </source>
</evidence>
<evidence type="ECO:0000256" key="2">
    <source>
        <dbReference type="ARBA" id="ARBA00022475"/>
    </source>
</evidence>
<feature type="transmembrane region" description="Helical" evidence="6">
    <location>
        <begin position="688"/>
        <end position="714"/>
    </location>
</feature>
<dbReference type="Proteomes" id="UP000035199">
    <property type="component" value="Chromosome"/>
</dbReference>
<keyword evidence="3 6" id="KW-0812">Transmembrane</keyword>
<comment type="subcellular location">
    <subcellularLocation>
        <location evidence="1">Cell membrane</location>
        <topology evidence="1">Multi-pass membrane protein</topology>
    </subcellularLocation>
</comment>